<dbReference type="Proteomes" id="UP000548632">
    <property type="component" value="Unassembled WGS sequence"/>
</dbReference>
<comment type="caution">
    <text evidence="1">The sequence shown here is derived from an EMBL/GenBank/DDBJ whole genome shotgun (WGS) entry which is preliminary data.</text>
</comment>
<organism evidence="1 2">
    <name type="scientific">Thiospirillum jenense</name>
    <dbReference type="NCBI Taxonomy" id="1653858"/>
    <lineage>
        <taxon>Bacteria</taxon>
        <taxon>Pseudomonadati</taxon>
        <taxon>Pseudomonadota</taxon>
        <taxon>Gammaproteobacteria</taxon>
        <taxon>Chromatiales</taxon>
        <taxon>Chromatiaceae</taxon>
        <taxon>Thiospirillum</taxon>
    </lineage>
</organism>
<proteinExistence type="predicted"/>
<dbReference type="EMBL" id="JABVCQ010000007">
    <property type="protein sequence ID" value="MBB1125513.1"/>
    <property type="molecule type" value="Genomic_DNA"/>
</dbReference>
<dbReference type="AlphaFoldDB" id="A0A839H768"/>
<evidence type="ECO:0000313" key="2">
    <source>
        <dbReference type="Proteomes" id="UP000548632"/>
    </source>
</evidence>
<protein>
    <submittedName>
        <fullName evidence="1">Uncharacterized protein</fullName>
    </submittedName>
</protein>
<sequence length="68" mass="7802">MTLSPTTINGEYYYRVADVRIDFNLSDIQLNSWLDMVIKSGQIILNKDDALVTYDGMLSYLTLYCQNA</sequence>
<accession>A0A839H768</accession>
<dbReference type="RefSeq" id="WP_182582935.1">
    <property type="nucleotide sequence ID" value="NZ_JABVCQ010000007.1"/>
</dbReference>
<keyword evidence="2" id="KW-1185">Reference proteome</keyword>
<reference evidence="1 2" key="1">
    <citation type="journal article" date="2020" name="Arch. Microbiol.">
        <title>The genome sequence of the giant phototrophic gammaproteobacterium Thiospirillum jenense gives insight into its physiological properties and phylogenetic relationships.</title>
        <authorList>
            <person name="Imhoff J.F."/>
            <person name="Meyer T.E."/>
            <person name="Kyndt J.A."/>
        </authorList>
    </citation>
    <scope>NUCLEOTIDE SEQUENCE [LARGE SCALE GENOMIC DNA]</scope>
    <source>
        <strain evidence="1 2">DSM 216</strain>
    </source>
</reference>
<name>A0A839H768_9GAMM</name>
<evidence type="ECO:0000313" key="1">
    <source>
        <dbReference type="EMBL" id="MBB1125513.1"/>
    </source>
</evidence>
<gene>
    <name evidence="1" type="ORF">HUK38_04615</name>
</gene>